<dbReference type="GO" id="GO:0046872">
    <property type="term" value="F:metal ion binding"/>
    <property type="evidence" value="ECO:0007669"/>
    <property type="project" value="UniProtKB-KW"/>
</dbReference>
<evidence type="ECO:0000256" key="5">
    <source>
        <dbReference type="ARBA" id="ARBA00023002"/>
    </source>
</evidence>
<dbReference type="Proteomes" id="UP000058613">
    <property type="component" value="Chromosome"/>
</dbReference>
<comment type="cofactor">
    <cofactor evidence="1">
        <name>Zn(2+)</name>
        <dbReference type="ChEBI" id="CHEBI:29105"/>
    </cofactor>
</comment>
<dbReference type="PANTHER" id="PTHR43350">
    <property type="entry name" value="NAD-DEPENDENT ALCOHOL DEHYDROGENASE"/>
    <property type="match status" value="1"/>
</dbReference>
<dbReference type="InterPro" id="IPR011032">
    <property type="entry name" value="GroES-like_sf"/>
</dbReference>
<reference evidence="7 8" key="1">
    <citation type="submission" date="2015-10" db="EMBL/GenBank/DDBJ databases">
        <title>Complete genome sequence of hyperthermophilic archaeon Pyrodictium delaneyi Su06.</title>
        <authorList>
            <person name="Jung J.-H."/>
            <person name="Lin J."/>
            <person name="Holden J.F."/>
            <person name="Park C.-S."/>
        </authorList>
    </citation>
    <scope>NUCLEOTIDE SEQUENCE [LARGE SCALE GENOMIC DNA]</scope>
    <source>
        <strain evidence="7 8">Su06</strain>
    </source>
</reference>
<gene>
    <name evidence="7" type="ORF">Pyrde_0143</name>
</gene>
<dbReference type="PANTHER" id="PTHR43350:SF19">
    <property type="entry name" value="D-GULOSIDE 3-DEHYDROGENASE"/>
    <property type="match status" value="1"/>
</dbReference>
<dbReference type="GeneID" id="26098469"/>
<dbReference type="EMBL" id="CP013011">
    <property type="protein sequence ID" value="ALL00193.1"/>
    <property type="molecule type" value="Genomic_DNA"/>
</dbReference>
<accession>A0A0N7JCS3</accession>
<organism evidence="7 8">
    <name type="scientific">Pyrodictium delaneyi</name>
    <dbReference type="NCBI Taxonomy" id="1273541"/>
    <lineage>
        <taxon>Archaea</taxon>
        <taxon>Thermoproteota</taxon>
        <taxon>Thermoprotei</taxon>
        <taxon>Desulfurococcales</taxon>
        <taxon>Pyrodictiaceae</taxon>
        <taxon>Pyrodictium</taxon>
    </lineage>
</organism>
<feature type="domain" description="Alcohol dehydrogenase-like N-terminal" evidence="6">
    <location>
        <begin position="26"/>
        <end position="116"/>
    </location>
</feature>
<name>A0A0N7JCS3_9CREN</name>
<comment type="similarity">
    <text evidence="2">Belongs to the zinc-containing alcohol dehydrogenase family.</text>
</comment>
<dbReference type="AlphaFoldDB" id="A0A0N7JCS3"/>
<evidence type="ECO:0000259" key="6">
    <source>
        <dbReference type="Pfam" id="PF08240"/>
    </source>
</evidence>
<dbReference type="InterPro" id="IPR036291">
    <property type="entry name" value="NAD(P)-bd_dom_sf"/>
</dbReference>
<dbReference type="OrthoDB" id="42836at2157"/>
<dbReference type="RefSeq" id="WP_055407357.1">
    <property type="nucleotide sequence ID" value="NZ_CP013011.1"/>
</dbReference>
<dbReference type="SUPFAM" id="SSF50129">
    <property type="entry name" value="GroES-like"/>
    <property type="match status" value="1"/>
</dbReference>
<keyword evidence="4" id="KW-0862">Zinc</keyword>
<dbReference type="SUPFAM" id="SSF51735">
    <property type="entry name" value="NAD(P)-binding Rossmann-fold domains"/>
    <property type="match status" value="1"/>
</dbReference>
<dbReference type="Gene3D" id="3.40.50.720">
    <property type="entry name" value="NAD(P)-binding Rossmann-like Domain"/>
    <property type="match status" value="1"/>
</dbReference>
<dbReference type="STRING" id="1273541.Pyrde_0143"/>
<evidence type="ECO:0000313" key="8">
    <source>
        <dbReference type="Proteomes" id="UP000058613"/>
    </source>
</evidence>
<evidence type="ECO:0000256" key="3">
    <source>
        <dbReference type="ARBA" id="ARBA00022723"/>
    </source>
</evidence>
<evidence type="ECO:0000313" key="7">
    <source>
        <dbReference type="EMBL" id="ALL00193.1"/>
    </source>
</evidence>
<evidence type="ECO:0000256" key="2">
    <source>
        <dbReference type="ARBA" id="ARBA00008072"/>
    </source>
</evidence>
<evidence type="ECO:0000256" key="1">
    <source>
        <dbReference type="ARBA" id="ARBA00001947"/>
    </source>
</evidence>
<dbReference type="Gene3D" id="3.90.180.10">
    <property type="entry name" value="Medium-chain alcohol dehydrogenases, catalytic domain"/>
    <property type="match status" value="2"/>
</dbReference>
<dbReference type="KEGG" id="pdl:Pyrde_0143"/>
<protein>
    <recommendedName>
        <fullName evidence="6">Alcohol dehydrogenase-like N-terminal domain-containing protein</fullName>
    </recommendedName>
</protein>
<dbReference type="InterPro" id="IPR013154">
    <property type="entry name" value="ADH-like_N"/>
</dbReference>
<keyword evidence="5" id="KW-0560">Oxidoreductase</keyword>
<evidence type="ECO:0000256" key="4">
    <source>
        <dbReference type="ARBA" id="ARBA00022833"/>
    </source>
</evidence>
<dbReference type="GO" id="GO:0016491">
    <property type="term" value="F:oxidoreductase activity"/>
    <property type="evidence" value="ECO:0007669"/>
    <property type="project" value="UniProtKB-KW"/>
</dbReference>
<keyword evidence="3" id="KW-0479">Metal-binding</keyword>
<sequence>MASEHTAIIWRGEPVSEPRFPPLVPQGWVLLRVDYARWCPIDDAVTAGLLPIESGTVMGCSGTGTVLELGVDADTSLAGRRAALIRIDEDYAPPLQGDGFLSRYVAVPTTHIAEIDEIDPVSTFLLDASLACSTARRLDYADHVLVIGCGSFGLFTSIILADNGYNVVVHTSSPDTQRLARRLGLETVDRVDNRRYDAIVAASLNVHKVEQALSASRPSMVVLHPVYAFYGWPACRKCWSLETFIPMGGEAGCARKLLERLRQVVEENIAVVEGLSPPPGIGGPILGYVFRL</sequence>
<dbReference type="Pfam" id="PF08240">
    <property type="entry name" value="ADH_N"/>
    <property type="match status" value="1"/>
</dbReference>
<proteinExistence type="inferred from homology"/>